<keyword evidence="5" id="KW-1185">Reference proteome</keyword>
<evidence type="ECO:0000313" key="5">
    <source>
        <dbReference type="Proteomes" id="UP001610100"/>
    </source>
</evidence>
<protein>
    <submittedName>
        <fullName evidence="4">Recombinase family protein</fullName>
    </submittedName>
</protein>
<sequence>MIGIYVRLSVDDEDSNSIENQISEGKKYARLNDFDDSEVKIYNEGVGIKGSTPIEKRPALKDLMVDVKSGLINIIWTRKQSRLSRKLRMFNNILEELIEYDVKLYMGDRGLLDLKSPMTKMMLQIMAAFDEYGPNQQSFETKKSLMNNAEAGKVWGVIPYGYSSNEMYPIIVKSEAKVVRRIFNEFLDGKSPYAIANGLNKDNIPTKYNKYTDKHALKISNKYTKEVKEVPRNSIRWAEKTIVGILQNSWYAGTRIYGGKEISIEPIIDEFLFEKVQTAKKLRGGKRTSTPKYNYLLKGLIRCGKCGRNYYGRRRPDKSDNYYLCSGTRKARTKCGNKGINIPALESFLIKYLFKQKGLLDILEKIEANNEVLNDVENEIKSIENEINTTSSRIKKYAKLLGDELIDDELVLTEYTNSQKKLKNLNVILSKLNNQKKSITNSTALRNYEGQLSKVKHKTDFKTYQTAVNSIIENIIIYSRDNGSFRLHIYFKGLYEVLMVTTRQPYDIWNLVLKLKYNAKGELIEEMAYAFPIELYPSDIFEFK</sequence>
<reference evidence="4 5" key="1">
    <citation type="submission" date="2024-02" db="EMBL/GenBank/DDBJ databases">
        <title>A Gaetbulibacter species isolated from tidal flats and genomic insights of their niches.</title>
        <authorList>
            <person name="Ye Y."/>
        </authorList>
    </citation>
    <scope>NUCLEOTIDE SEQUENCE [LARGE SCALE GENOMIC DNA]</scope>
    <source>
        <strain evidence="4 5">KYW382</strain>
    </source>
</reference>
<dbReference type="PANTHER" id="PTHR30461:SF23">
    <property type="entry name" value="DNA RECOMBINASE-RELATED"/>
    <property type="match status" value="1"/>
</dbReference>
<proteinExistence type="predicted"/>
<dbReference type="Pfam" id="PF00239">
    <property type="entry name" value="Resolvase"/>
    <property type="match status" value="1"/>
</dbReference>
<feature type="domain" description="Resolvase/invertase-type recombinase catalytic" evidence="2">
    <location>
        <begin position="1"/>
        <end position="152"/>
    </location>
</feature>
<dbReference type="PROSITE" id="PS51736">
    <property type="entry name" value="RECOMBINASES_3"/>
    <property type="match status" value="1"/>
</dbReference>
<feature type="coiled-coil region" evidence="1">
    <location>
        <begin position="359"/>
        <end position="442"/>
    </location>
</feature>
<dbReference type="SMART" id="SM00857">
    <property type="entry name" value="Resolvase"/>
    <property type="match status" value="1"/>
</dbReference>
<feature type="domain" description="Recombinase" evidence="3">
    <location>
        <begin position="159"/>
        <end position="288"/>
    </location>
</feature>
<organism evidence="4 5">
    <name type="scientific">Gaetbulibacter aestuarii</name>
    <dbReference type="NCBI Taxonomy" id="1502358"/>
    <lineage>
        <taxon>Bacteria</taxon>
        <taxon>Pseudomonadati</taxon>
        <taxon>Bacteroidota</taxon>
        <taxon>Flavobacteriia</taxon>
        <taxon>Flavobacteriales</taxon>
        <taxon>Flavobacteriaceae</taxon>
        <taxon>Gaetbulibacter</taxon>
    </lineage>
</organism>
<dbReference type="InterPro" id="IPR025827">
    <property type="entry name" value="Zn_ribbon_recom_dom"/>
</dbReference>
<dbReference type="SUPFAM" id="SSF53041">
    <property type="entry name" value="Resolvase-like"/>
    <property type="match status" value="1"/>
</dbReference>
<dbReference type="Proteomes" id="UP001610100">
    <property type="component" value="Unassembled WGS sequence"/>
</dbReference>
<dbReference type="InterPro" id="IPR006119">
    <property type="entry name" value="Resolv_N"/>
</dbReference>
<dbReference type="InterPro" id="IPR011109">
    <property type="entry name" value="DNA_bind_recombinase_dom"/>
</dbReference>
<dbReference type="InterPro" id="IPR036162">
    <property type="entry name" value="Resolvase-like_N_sf"/>
</dbReference>
<dbReference type="PROSITE" id="PS51737">
    <property type="entry name" value="RECOMBINASE_DNA_BIND"/>
    <property type="match status" value="1"/>
</dbReference>
<evidence type="ECO:0000256" key="1">
    <source>
        <dbReference type="SAM" id="Coils"/>
    </source>
</evidence>
<dbReference type="InterPro" id="IPR050639">
    <property type="entry name" value="SSR_resolvase"/>
</dbReference>
<evidence type="ECO:0000313" key="4">
    <source>
        <dbReference type="EMBL" id="MFH6773098.1"/>
    </source>
</evidence>
<dbReference type="PANTHER" id="PTHR30461">
    <property type="entry name" value="DNA-INVERTASE FROM LAMBDOID PROPHAGE"/>
    <property type="match status" value="1"/>
</dbReference>
<dbReference type="Gene3D" id="3.90.1750.20">
    <property type="entry name" value="Putative Large Serine Recombinase, Chain B, Domain 2"/>
    <property type="match status" value="1"/>
</dbReference>
<evidence type="ECO:0000259" key="2">
    <source>
        <dbReference type="PROSITE" id="PS51736"/>
    </source>
</evidence>
<dbReference type="InterPro" id="IPR038109">
    <property type="entry name" value="DNA_bind_recomb_sf"/>
</dbReference>
<gene>
    <name evidence="4" type="ORF">V8G58_14230</name>
</gene>
<comment type="caution">
    <text evidence="4">The sequence shown here is derived from an EMBL/GenBank/DDBJ whole genome shotgun (WGS) entry which is preliminary data.</text>
</comment>
<dbReference type="Gene3D" id="3.40.50.1390">
    <property type="entry name" value="Resolvase, N-terminal catalytic domain"/>
    <property type="match status" value="1"/>
</dbReference>
<dbReference type="CDD" id="cd00338">
    <property type="entry name" value="Ser_Recombinase"/>
    <property type="match status" value="1"/>
</dbReference>
<name>A0ABW7N422_9FLAO</name>
<dbReference type="Pfam" id="PF13408">
    <property type="entry name" value="Zn_ribbon_recom"/>
    <property type="match status" value="1"/>
</dbReference>
<dbReference type="Pfam" id="PF07508">
    <property type="entry name" value="Recombinase"/>
    <property type="match status" value="1"/>
</dbReference>
<dbReference type="RefSeq" id="WP_344742140.1">
    <property type="nucleotide sequence ID" value="NZ_BAABAY010000007.1"/>
</dbReference>
<accession>A0ABW7N422</accession>
<dbReference type="EMBL" id="JBAWKB010000006">
    <property type="protein sequence ID" value="MFH6773098.1"/>
    <property type="molecule type" value="Genomic_DNA"/>
</dbReference>
<keyword evidence="1" id="KW-0175">Coiled coil</keyword>
<evidence type="ECO:0000259" key="3">
    <source>
        <dbReference type="PROSITE" id="PS51737"/>
    </source>
</evidence>